<dbReference type="GO" id="GO:0005886">
    <property type="term" value="C:plasma membrane"/>
    <property type="evidence" value="ECO:0007669"/>
    <property type="project" value="UniProtKB-SubCell"/>
</dbReference>
<dbReference type="InterPro" id="IPR018076">
    <property type="entry name" value="T2SS_GspF_dom"/>
</dbReference>
<dbReference type="eggNOG" id="COG2064">
    <property type="taxonomic scope" value="Bacteria"/>
</dbReference>
<feature type="transmembrane region" description="Helical" evidence="6">
    <location>
        <begin position="106"/>
        <end position="127"/>
    </location>
</feature>
<evidence type="ECO:0000256" key="2">
    <source>
        <dbReference type="ARBA" id="ARBA00022475"/>
    </source>
</evidence>
<accession>F0SKA8</accession>
<evidence type="ECO:0000256" key="1">
    <source>
        <dbReference type="ARBA" id="ARBA00004651"/>
    </source>
</evidence>
<evidence type="ECO:0000256" key="5">
    <source>
        <dbReference type="ARBA" id="ARBA00023136"/>
    </source>
</evidence>
<protein>
    <submittedName>
        <fullName evidence="8">Type II secretion system F domain protein</fullName>
    </submittedName>
</protein>
<evidence type="ECO:0000313" key="9">
    <source>
        <dbReference type="Proteomes" id="UP000006860"/>
    </source>
</evidence>
<reference evidence="9" key="1">
    <citation type="submission" date="2011-02" db="EMBL/GenBank/DDBJ databases">
        <title>The complete genome of Planctomyces brasiliensis DSM 5305.</title>
        <authorList>
            <person name="Lucas S."/>
            <person name="Copeland A."/>
            <person name="Lapidus A."/>
            <person name="Bruce D."/>
            <person name="Goodwin L."/>
            <person name="Pitluck S."/>
            <person name="Kyrpides N."/>
            <person name="Mavromatis K."/>
            <person name="Pagani I."/>
            <person name="Ivanova N."/>
            <person name="Ovchinnikova G."/>
            <person name="Lu M."/>
            <person name="Detter J.C."/>
            <person name="Han C."/>
            <person name="Land M."/>
            <person name="Hauser L."/>
            <person name="Markowitz V."/>
            <person name="Cheng J.-F."/>
            <person name="Hugenholtz P."/>
            <person name="Woyke T."/>
            <person name="Wu D."/>
            <person name="Tindall B."/>
            <person name="Pomrenke H.G."/>
            <person name="Brambilla E."/>
            <person name="Klenk H.-P."/>
            <person name="Eisen J.A."/>
        </authorList>
    </citation>
    <scope>NUCLEOTIDE SEQUENCE [LARGE SCALE GENOMIC DNA]</scope>
    <source>
        <strain evidence="9">ATCC 49424 / DSM 5305 / JCM 21570 / NBRC 103401 / IFAM 1448</strain>
    </source>
</reference>
<dbReference type="STRING" id="756272.Plabr_3268"/>
<sequence>MAFDLTIYGTTIPLLPFVVVIAVTGLVYSVTALMTGRDSRIDSRLEELEAMSGSTTVERAGWKRRFLAPLQELMPQSLVRVATETTEGGSRVQKRLMQAGYYGHDYVPLFAAARCGLALLPVAVAVVCYAKGWGTTSTIAMWTAVGSGIGVVLPGLWLDRAVRRRQATFMKAIPDLFDLLVTCLSSGLTIEASIKRVAEELRLAHPDLANELARVQNEIHLGISVVDALKHFAERCNLNPIRSLAMMCEQTRQYGTRAIEALRVHANMMRTQREQRAEERARKAAVKILAPTVLLIFPSVFVVVAGPAAIQIAETMPSAPEKQAEQPEGVVRR</sequence>
<feature type="transmembrane region" description="Helical" evidence="6">
    <location>
        <begin position="288"/>
        <end position="310"/>
    </location>
</feature>
<evidence type="ECO:0000259" key="7">
    <source>
        <dbReference type="Pfam" id="PF00482"/>
    </source>
</evidence>
<dbReference type="HOGENOM" id="CLU_056917_0_1_0"/>
<keyword evidence="4 6" id="KW-1133">Transmembrane helix</keyword>
<dbReference type="KEGG" id="pbs:Plabr_3268"/>
<dbReference type="AlphaFoldDB" id="F0SKA8"/>
<gene>
    <name evidence="8" type="ordered locus">Plabr_3268</name>
</gene>
<evidence type="ECO:0000256" key="6">
    <source>
        <dbReference type="SAM" id="Phobius"/>
    </source>
</evidence>
<proteinExistence type="predicted"/>
<dbReference type="PANTHER" id="PTHR35007">
    <property type="entry name" value="INTEGRAL MEMBRANE PROTEIN-RELATED"/>
    <property type="match status" value="1"/>
</dbReference>
<organism evidence="8 9">
    <name type="scientific">Rubinisphaera brasiliensis (strain ATCC 49424 / DSM 5305 / JCM 21570 / IAM 15109 / NBRC 103401 / IFAM 1448)</name>
    <name type="common">Planctomyces brasiliensis</name>
    <dbReference type="NCBI Taxonomy" id="756272"/>
    <lineage>
        <taxon>Bacteria</taxon>
        <taxon>Pseudomonadati</taxon>
        <taxon>Planctomycetota</taxon>
        <taxon>Planctomycetia</taxon>
        <taxon>Planctomycetales</taxon>
        <taxon>Planctomycetaceae</taxon>
        <taxon>Rubinisphaera</taxon>
    </lineage>
</organism>
<keyword evidence="9" id="KW-1185">Reference proteome</keyword>
<name>F0SKA8_RUBBR</name>
<evidence type="ECO:0000256" key="4">
    <source>
        <dbReference type="ARBA" id="ARBA00022989"/>
    </source>
</evidence>
<keyword evidence="2" id="KW-1003">Cell membrane</keyword>
<comment type="subcellular location">
    <subcellularLocation>
        <location evidence="1">Cell membrane</location>
        <topology evidence="1">Multi-pass membrane protein</topology>
    </subcellularLocation>
</comment>
<evidence type="ECO:0000313" key="8">
    <source>
        <dbReference type="EMBL" id="ADY60865.1"/>
    </source>
</evidence>
<dbReference type="Proteomes" id="UP000006860">
    <property type="component" value="Chromosome"/>
</dbReference>
<evidence type="ECO:0000256" key="3">
    <source>
        <dbReference type="ARBA" id="ARBA00022692"/>
    </source>
</evidence>
<feature type="transmembrane region" description="Helical" evidence="6">
    <location>
        <begin position="139"/>
        <end position="158"/>
    </location>
</feature>
<keyword evidence="3 6" id="KW-0812">Transmembrane</keyword>
<keyword evidence="5 6" id="KW-0472">Membrane</keyword>
<dbReference type="Pfam" id="PF00482">
    <property type="entry name" value="T2SSF"/>
    <property type="match status" value="1"/>
</dbReference>
<feature type="domain" description="Type II secretion system protein GspF" evidence="7">
    <location>
        <begin position="177"/>
        <end position="304"/>
    </location>
</feature>
<dbReference type="RefSeq" id="WP_013629585.1">
    <property type="nucleotide sequence ID" value="NC_015174.1"/>
</dbReference>
<dbReference type="PANTHER" id="PTHR35007:SF2">
    <property type="entry name" value="PILUS ASSEMBLE PROTEIN"/>
    <property type="match status" value="1"/>
</dbReference>
<feature type="transmembrane region" description="Helical" evidence="6">
    <location>
        <begin position="12"/>
        <end position="34"/>
    </location>
</feature>
<dbReference type="EMBL" id="CP002546">
    <property type="protein sequence ID" value="ADY60865.1"/>
    <property type="molecule type" value="Genomic_DNA"/>
</dbReference>